<keyword evidence="4 8" id="KW-0808">Transferase</keyword>
<dbReference type="InterPro" id="IPR036393">
    <property type="entry name" value="AceGlu_kinase-like_sf"/>
</dbReference>
<proteinExistence type="inferred from homology"/>
<evidence type="ECO:0000256" key="3">
    <source>
        <dbReference type="ARBA" id="ARBA00022650"/>
    </source>
</evidence>
<feature type="binding site" evidence="8">
    <location>
        <position position="159"/>
    </location>
    <ligand>
        <name>substrate</name>
    </ligand>
</feature>
<dbReference type="SMART" id="SM00359">
    <property type="entry name" value="PUA"/>
    <property type="match status" value="1"/>
</dbReference>
<dbReference type="SUPFAM" id="SSF88697">
    <property type="entry name" value="PUA domain-like"/>
    <property type="match status" value="1"/>
</dbReference>
<comment type="function">
    <text evidence="8">Catalyzes the transfer of a phosphate group to glutamate to form L-glutamate 5-phosphate.</text>
</comment>
<dbReference type="InterPro" id="IPR019797">
    <property type="entry name" value="Glutamate_5-kinase_CS"/>
</dbReference>
<dbReference type="PIRSF" id="PIRSF000729">
    <property type="entry name" value="GK"/>
    <property type="match status" value="1"/>
</dbReference>
<dbReference type="PANTHER" id="PTHR43654">
    <property type="entry name" value="GLUTAMATE 5-KINASE"/>
    <property type="match status" value="1"/>
</dbReference>
<dbReference type="InterPro" id="IPR001057">
    <property type="entry name" value="Glu/AcGlu_kinase"/>
</dbReference>
<dbReference type="InterPro" id="IPR041739">
    <property type="entry name" value="G5K_ProB"/>
</dbReference>
<comment type="similarity">
    <text evidence="8">Belongs to the glutamate 5-kinase family.</text>
</comment>
<organism evidence="10 11">
    <name type="scientific">Nocardioides deserti</name>
    <dbReference type="NCBI Taxonomy" id="1588644"/>
    <lineage>
        <taxon>Bacteria</taxon>
        <taxon>Bacillati</taxon>
        <taxon>Actinomycetota</taxon>
        <taxon>Actinomycetes</taxon>
        <taxon>Propionibacteriales</taxon>
        <taxon>Nocardioidaceae</taxon>
        <taxon>Nocardioides</taxon>
    </lineage>
</organism>
<dbReference type="Proteomes" id="UP000604001">
    <property type="component" value="Unassembled WGS sequence"/>
</dbReference>
<dbReference type="NCBIfam" id="TIGR01027">
    <property type="entry name" value="proB"/>
    <property type="match status" value="1"/>
</dbReference>
<sequence>MGTAVAGRAVVTGARRVVVKVGSSSLTTAAGGIDPERVSRLVDVLAATRAGGAEVVLVSSGAIAAGLSPLGLRRRPRGLAAQQAAASVGQGLLVHRYTEELARHGVVAGQVLLTVDDVTRRSHYRNAHQTFAKLLELGVLPIVNENDTVATTEIRFGDNDRLAALVAHLVHADLLVLLSDVDGLYDAAPSDPGSRLLTDVVSDADLAAVDIGGTGTAGVGTGGMRTKVDAARIATGAGIPVVLTSADRAGSALAGEQVGTLFHATGRRRPTRLLWLAHATEPMGSLVLDAGAVRAVVERRASLLAAGITGVTGSFHAGDPVDLVGPDGAVVGRGLVNFDAEELPGLLGRSSRDLARELGAAYEREVVHRDDLVLV</sequence>
<dbReference type="EC" id="2.7.2.11" evidence="8"/>
<comment type="pathway">
    <text evidence="8">Amino-acid biosynthesis; L-proline biosynthesis; L-glutamate 5-semialdehyde from L-glutamate: step 1/2.</text>
</comment>
<dbReference type="PANTHER" id="PTHR43654:SF1">
    <property type="entry name" value="ISOPENTENYL PHOSPHATE KINASE"/>
    <property type="match status" value="1"/>
</dbReference>
<dbReference type="InterPro" id="IPR005715">
    <property type="entry name" value="Glu_5kinase/COase_Synthase"/>
</dbReference>
<evidence type="ECO:0000313" key="11">
    <source>
        <dbReference type="Proteomes" id="UP000604001"/>
    </source>
</evidence>
<keyword evidence="2 8" id="KW-0028">Amino-acid biosynthesis</keyword>
<comment type="catalytic activity">
    <reaction evidence="8">
        <text>L-glutamate + ATP = L-glutamyl 5-phosphate + ADP</text>
        <dbReference type="Rhea" id="RHEA:14877"/>
        <dbReference type="ChEBI" id="CHEBI:29985"/>
        <dbReference type="ChEBI" id="CHEBI:30616"/>
        <dbReference type="ChEBI" id="CHEBI:58274"/>
        <dbReference type="ChEBI" id="CHEBI:456216"/>
        <dbReference type="EC" id="2.7.2.11"/>
    </reaction>
</comment>
<reference evidence="10 11" key="1">
    <citation type="submission" date="2020-08" db="EMBL/GenBank/DDBJ databases">
        <title>novel species in genus Nocardioides.</title>
        <authorList>
            <person name="Zhang G."/>
        </authorList>
    </citation>
    <scope>NUCLEOTIDE SEQUENCE [LARGE SCALE GENOMIC DNA]</scope>
    <source>
        <strain evidence="10 11">SC8A-24</strain>
    </source>
</reference>
<feature type="binding site" evidence="8">
    <location>
        <position position="60"/>
    </location>
    <ligand>
        <name>substrate</name>
    </ligand>
</feature>
<protein>
    <recommendedName>
        <fullName evidence="8">Glutamate 5-kinase</fullName>
        <ecNumber evidence="8">2.7.2.11</ecNumber>
    </recommendedName>
    <alternativeName>
        <fullName evidence="8">Gamma-glutamyl kinase</fullName>
        <shortName evidence="8">GK</shortName>
    </alternativeName>
</protein>
<evidence type="ECO:0000256" key="8">
    <source>
        <dbReference type="HAMAP-Rule" id="MF_00456"/>
    </source>
</evidence>
<feature type="domain" description="PUA" evidence="9">
    <location>
        <begin position="284"/>
        <end position="363"/>
    </location>
</feature>
<evidence type="ECO:0000256" key="2">
    <source>
        <dbReference type="ARBA" id="ARBA00022605"/>
    </source>
</evidence>
<feature type="binding site" evidence="8">
    <location>
        <begin position="221"/>
        <end position="227"/>
    </location>
    <ligand>
        <name>ATP</name>
        <dbReference type="ChEBI" id="CHEBI:30616"/>
    </ligand>
</feature>
<dbReference type="InterPro" id="IPR002478">
    <property type="entry name" value="PUA"/>
</dbReference>
<dbReference type="Gene3D" id="3.40.1160.10">
    <property type="entry name" value="Acetylglutamate kinase-like"/>
    <property type="match status" value="2"/>
</dbReference>
<dbReference type="HAMAP" id="MF_00456">
    <property type="entry name" value="ProB"/>
    <property type="match status" value="1"/>
</dbReference>
<accession>A0ABR6UED8</accession>
<evidence type="ECO:0000256" key="1">
    <source>
        <dbReference type="ARBA" id="ARBA00022490"/>
    </source>
</evidence>
<dbReference type="GO" id="GO:0004349">
    <property type="term" value="F:glutamate 5-kinase activity"/>
    <property type="evidence" value="ECO:0007669"/>
    <property type="project" value="UniProtKB-EC"/>
</dbReference>
<feature type="binding site" evidence="8">
    <location>
        <position position="20"/>
    </location>
    <ligand>
        <name>ATP</name>
        <dbReference type="ChEBI" id="CHEBI:30616"/>
    </ligand>
</feature>
<keyword evidence="1 8" id="KW-0963">Cytoplasm</keyword>
<dbReference type="SUPFAM" id="SSF53633">
    <property type="entry name" value="Carbamate kinase-like"/>
    <property type="match status" value="1"/>
</dbReference>
<evidence type="ECO:0000256" key="5">
    <source>
        <dbReference type="ARBA" id="ARBA00022741"/>
    </source>
</evidence>
<evidence type="ECO:0000256" key="4">
    <source>
        <dbReference type="ARBA" id="ARBA00022679"/>
    </source>
</evidence>
<dbReference type="InterPro" id="IPR011529">
    <property type="entry name" value="Glu_5kinase"/>
</dbReference>
<feature type="binding site" evidence="8">
    <location>
        <position position="147"/>
    </location>
    <ligand>
        <name>substrate</name>
    </ligand>
</feature>
<dbReference type="EMBL" id="JACMYC010000022">
    <property type="protein sequence ID" value="MBC2962463.1"/>
    <property type="molecule type" value="Genomic_DNA"/>
</dbReference>
<dbReference type="PROSITE" id="PS00902">
    <property type="entry name" value="GLUTAMATE_5_KINASE"/>
    <property type="match status" value="1"/>
</dbReference>
<dbReference type="PRINTS" id="PR00474">
    <property type="entry name" value="GLU5KINASE"/>
</dbReference>
<comment type="caution">
    <text evidence="10">The sequence shown here is derived from an EMBL/GenBank/DDBJ whole genome shotgun (WGS) entry which is preliminary data.</text>
</comment>
<evidence type="ECO:0000313" key="10">
    <source>
        <dbReference type="EMBL" id="MBC2962463.1"/>
    </source>
</evidence>
<gene>
    <name evidence="8" type="primary">proB</name>
    <name evidence="10" type="ORF">H7344_19415</name>
</gene>
<dbReference type="Pfam" id="PF00696">
    <property type="entry name" value="AA_kinase"/>
    <property type="match status" value="1"/>
</dbReference>
<dbReference type="CDD" id="cd04242">
    <property type="entry name" value="AAK_G5K_ProB"/>
    <property type="match status" value="1"/>
</dbReference>
<evidence type="ECO:0000256" key="7">
    <source>
        <dbReference type="ARBA" id="ARBA00022840"/>
    </source>
</evidence>
<dbReference type="PROSITE" id="PS50890">
    <property type="entry name" value="PUA"/>
    <property type="match status" value="1"/>
</dbReference>
<dbReference type="InterPro" id="IPR001048">
    <property type="entry name" value="Asp/Glu/Uridylate_kinase"/>
</dbReference>
<keyword evidence="5 8" id="KW-0547">Nucleotide-binding</keyword>
<keyword evidence="3 8" id="KW-0641">Proline biosynthesis</keyword>
<dbReference type="Gene3D" id="2.30.130.10">
    <property type="entry name" value="PUA domain"/>
    <property type="match status" value="1"/>
</dbReference>
<evidence type="ECO:0000256" key="6">
    <source>
        <dbReference type="ARBA" id="ARBA00022777"/>
    </source>
</evidence>
<keyword evidence="7 8" id="KW-0067">ATP-binding</keyword>
<name>A0ABR6UED8_9ACTN</name>
<dbReference type="InterPro" id="IPR015947">
    <property type="entry name" value="PUA-like_sf"/>
</dbReference>
<keyword evidence="6 8" id="KW-0418">Kinase</keyword>
<dbReference type="Pfam" id="PF01472">
    <property type="entry name" value="PUA"/>
    <property type="match status" value="1"/>
</dbReference>
<dbReference type="CDD" id="cd21157">
    <property type="entry name" value="PUA_G5K"/>
    <property type="match status" value="1"/>
</dbReference>
<dbReference type="InterPro" id="IPR036974">
    <property type="entry name" value="PUA_sf"/>
</dbReference>
<keyword evidence="11" id="KW-1185">Reference proteome</keyword>
<feature type="binding site" evidence="8">
    <location>
        <begin position="179"/>
        <end position="180"/>
    </location>
    <ligand>
        <name>ATP</name>
        <dbReference type="ChEBI" id="CHEBI:30616"/>
    </ligand>
</feature>
<comment type="subcellular location">
    <subcellularLocation>
        <location evidence="8">Cytoplasm</location>
    </subcellularLocation>
</comment>
<evidence type="ECO:0000259" key="9">
    <source>
        <dbReference type="SMART" id="SM00359"/>
    </source>
</evidence>